<keyword evidence="11" id="KW-1185">Reference proteome</keyword>
<dbReference type="EMBL" id="OX465084">
    <property type="protein sequence ID" value="CAI9296725.1"/>
    <property type="molecule type" value="Genomic_DNA"/>
</dbReference>
<reference evidence="10" key="1">
    <citation type="submission" date="2023-04" db="EMBL/GenBank/DDBJ databases">
        <authorList>
            <person name="Vijverberg K."/>
            <person name="Xiong W."/>
            <person name="Schranz E."/>
        </authorList>
    </citation>
    <scope>NUCLEOTIDE SEQUENCE</scope>
</reference>
<feature type="compositionally biased region" description="Basic and acidic residues" evidence="7">
    <location>
        <begin position="212"/>
        <end position="224"/>
    </location>
</feature>
<dbReference type="InterPro" id="IPR017888">
    <property type="entry name" value="CYC/TB1_R_domain"/>
</dbReference>
<evidence type="ECO:0000256" key="2">
    <source>
        <dbReference type="ARBA" id="ARBA00022473"/>
    </source>
</evidence>
<evidence type="ECO:0000256" key="6">
    <source>
        <dbReference type="ARBA" id="ARBA00023242"/>
    </source>
</evidence>
<dbReference type="AlphaFoldDB" id="A0AA36EKI0"/>
<proteinExistence type="predicted"/>
<comment type="subcellular location">
    <subcellularLocation>
        <location evidence="1">Nucleus</location>
    </subcellularLocation>
</comment>
<dbReference type="Pfam" id="PF03634">
    <property type="entry name" value="TCP"/>
    <property type="match status" value="1"/>
</dbReference>
<dbReference type="InterPro" id="IPR005333">
    <property type="entry name" value="Transcription_factor_TCP"/>
</dbReference>
<accession>A0AA36EKI0</accession>
<evidence type="ECO:0000259" key="8">
    <source>
        <dbReference type="PROSITE" id="PS51369"/>
    </source>
</evidence>
<dbReference type="PANTHER" id="PTHR31072:SF87">
    <property type="entry name" value="TRANSCRIPTION FACTOR TCP12"/>
    <property type="match status" value="1"/>
</dbReference>
<feature type="region of interest" description="Disordered" evidence="7">
    <location>
        <begin position="200"/>
        <end position="224"/>
    </location>
</feature>
<gene>
    <name evidence="10" type="ORF">LSALG_LOCUS35574</name>
</gene>
<dbReference type="GO" id="GO:0005634">
    <property type="term" value="C:nucleus"/>
    <property type="evidence" value="ECO:0007669"/>
    <property type="project" value="UniProtKB-SubCell"/>
</dbReference>
<evidence type="ECO:0000256" key="5">
    <source>
        <dbReference type="ARBA" id="ARBA00023163"/>
    </source>
</evidence>
<keyword evidence="5" id="KW-0804">Transcription</keyword>
<dbReference type="PANTHER" id="PTHR31072">
    <property type="entry name" value="TRANSCRIPTION FACTOR TCP4-RELATED"/>
    <property type="match status" value="1"/>
</dbReference>
<evidence type="ECO:0000313" key="11">
    <source>
        <dbReference type="Proteomes" id="UP001177003"/>
    </source>
</evidence>
<dbReference type="InterPro" id="IPR017887">
    <property type="entry name" value="TF_TCP_subgr"/>
</dbReference>
<keyword evidence="6" id="KW-0539">Nucleus</keyword>
<protein>
    <submittedName>
        <fullName evidence="10">Uncharacterized protein</fullName>
    </submittedName>
</protein>
<feature type="domain" description="R" evidence="9">
    <location>
        <begin position="212"/>
        <end position="229"/>
    </location>
</feature>
<evidence type="ECO:0000256" key="7">
    <source>
        <dbReference type="SAM" id="MobiDB-lite"/>
    </source>
</evidence>
<keyword evidence="3" id="KW-0805">Transcription regulation</keyword>
<organism evidence="10 11">
    <name type="scientific">Lactuca saligna</name>
    <name type="common">Willowleaf lettuce</name>
    <dbReference type="NCBI Taxonomy" id="75948"/>
    <lineage>
        <taxon>Eukaryota</taxon>
        <taxon>Viridiplantae</taxon>
        <taxon>Streptophyta</taxon>
        <taxon>Embryophyta</taxon>
        <taxon>Tracheophyta</taxon>
        <taxon>Spermatophyta</taxon>
        <taxon>Magnoliopsida</taxon>
        <taxon>eudicotyledons</taxon>
        <taxon>Gunneridae</taxon>
        <taxon>Pentapetalae</taxon>
        <taxon>asterids</taxon>
        <taxon>campanulids</taxon>
        <taxon>Asterales</taxon>
        <taxon>Asteraceae</taxon>
        <taxon>Cichorioideae</taxon>
        <taxon>Cichorieae</taxon>
        <taxon>Lactucinae</taxon>
        <taxon>Lactuca</taxon>
    </lineage>
</organism>
<keyword evidence="2" id="KW-0217">Developmental protein</keyword>
<evidence type="ECO:0000256" key="1">
    <source>
        <dbReference type="ARBA" id="ARBA00004123"/>
    </source>
</evidence>
<name>A0AA36EKI0_LACSI</name>
<evidence type="ECO:0000313" key="10">
    <source>
        <dbReference type="EMBL" id="CAI9296725.1"/>
    </source>
</evidence>
<dbReference type="GO" id="GO:0043565">
    <property type="term" value="F:sequence-specific DNA binding"/>
    <property type="evidence" value="ECO:0007669"/>
    <property type="project" value="TreeGrafter"/>
</dbReference>
<feature type="domain" description="TCP" evidence="8">
    <location>
        <begin position="91"/>
        <end position="149"/>
    </location>
</feature>
<dbReference type="GO" id="GO:0003700">
    <property type="term" value="F:DNA-binding transcription factor activity"/>
    <property type="evidence" value="ECO:0007669"/>
    <property type="project" value="InterPro"/>
</dbReference>
<dbReference type="PROSITE" id="PS51369">
    <property type="entry name" value="TCP"/>
    <property type="match status" value="1"/>
</dbReference>
<evidence type="ECO:0000256" key="3">
    <source>
        <dbReference type="ARBA" id="ARBA00023015"/>
    </source>
</evidence>
<dbReference type="PROSITE" id="PS51370">
    <property type="entry name" value="R"/>
    <property type="match status" value="1"/>
</dbReference>
<dbReference type="Proteomes" id="UP001177003">
    <property type="component" value="Chromosome 8"/>
</dbReference>
<keyword evidence="4" id="KW-0238">DNA-binding</keyword>
<evidence type="ECO:0000256" key="4">
    <source>
        <dbReference type="ARBA" id="ARBA00023125"/>
    </source>
</evidence>
<sequence>MEHVGSSRKHEYLMFDPNKVDGHEIPNSCHQEEPPLFLEFPSPFFDDIDTIPILANNHTHQHQRSSPNKCFKITEPTPSESKRLKKRNVGKKDRHSKIHTAQGLRDRRMRLSLHIARKFFDLQDLLGFDKASKTIEWLFCKSNKAIKEVADNFDSKHSNQSMTEVIDRIDWRECEMGFSNEIKVATNKPKNYQEMEIKNKERKRIQNNTSSKDTRDQARARARQRTRERLMIKELEKSKFLFERNPNDEIHKLGLGYMVSSDNQNIDKLGYTSTASEPIQQHSLNPSDFSSTNHLLRELQLANINVDILKSYSGSIVSAPAYCNTLMNYNPPAGWLNSSFGFTGVPGEYDADNIIESYNQAIVSRTDSLTGYGADAQLTSYVKTPTTLTDVEWSCINHVVKSWIHDSLVNLEASILEKALMIYMINGLSFKYGSIGTLSHHISTTPYFPGVRSILEVEEQRINHHRPIKPHHSSNTSFPTLL</sequence>
<dbReference type="GO" id="GO:2000032">
    <property type="term" value="P:regulation of secondary shoot formation"/>
    <property type="evidence" value="ECO:0007669"/>
    <property type="project" value="TreeGrafter"/>
</dbReference>
<evidence type="ECO:0000259" key="9">
    <source>
        <dbReference type="PROSITE" id="PS51370"/>
    </source>
</evidence>